<sequence>MKLTLPPQLDSTREVIDDDSRRIIIIGANGSGKTRFTERLVEETGMSMPVFRISALNALYRADSTDTLEGSVDVLYEAATERSPFMRSDHHTQFERVMALLLLDEVLHLLLHKHSGGRMEPTCLDRVISAWQEVFPDSRILRESGRLLFSRKEDDSAYSQMRLSDGEKAVLYTFGAAVLAPEDAVMFVDSPGMFLHPSVMGMIWDKVESLRPECTWVYTTHDVEFMTSRVRPDVIWVRGYDAEAQRWDYAVLPAGTPLDDEIYTTIVGARKPVLFIEGDGTHSIDAKLYPLVFTNYTVRSLGSCNKVIEATRTFNDLNSFHHLDSHGIVDRDRRDAHEVAYLRKKRIFVPDVAEIENILMLEDVVRAVARHFHRNDDRVFDRVRKSVINMFRGELKQQALMHTRHRVKRMVEYRIDGRFPSIDKLEQHMADLVNALRPRDIYNGLVRDFRGYAEGGDYQSILRVYNQKSMVGQSNVAELCGLKNHDAYVAAIIEILKEDSPEADSIRRAVTRCFGITDDEASAKLSENSISEID</sequence>
<dbReference type="InterPro" id="IPR027417">
    <property type="entry name" value="P-loop_NTPase"/>
</dbReference>
<dbReference type="GeneID" id="65537863"/>
<dbReference type="InterPro" id="IPR029492">
    <property type="entry name" value="DUF4435"/>
</dbReference>
<evidence type="ECO:0000313" key="3">
    <source>
        <dbReference type="Proteomes" id="UP000186351"/>
    </source>
</evidence>
<dbReference type="AlphaFoldDB" id="A0A1B1SCR9"/>
<dbReference type="Gene3D" id="3.40.50.300">
    <property type="entry name" value="P-loop containing nucleotide triphosphate hydrolases"/>
    <property type="match status" value="1"/>
</dbReference>
<accession>A0A1B1SCR9</accession>
<name>A0A1B1SCR9_9BACT</name>
<dbReference type="RefSeq" id="WP_068961886.1">
    <property type="nucleotide sequence ID" value="NZ_CP015402.2"/>
</dbReference>
<dbReference type="Pfam" id="PF14491">
    <property type="entry name" value="DUF4435"/>
    <property type="match status" value="1"/>
</dbReference>
<dbReference type="KEGG" id="pary:A4V02_13365"/>
<dbReference type="EMBL" id="CP015402">
    <property type="protein sequence ID" value="ANU64611.1"/>
    <property type="molecule type" value="Genomic_DNA"/>
</dbReference>
<dbReference type="STRING" id="1796646.A4V02_13365"/>
<gene>
    <name evidence="2" type="ORF">A4V02_13365</name>
</gene>
<protein>
    <recommendedName>
        <fullName evidence="1">DUF4435 domain-containing protein</fullName>
    </recommendedName>
</protein>
<keyword evidence="3" id="KW-1185">Reference proteome</keyword>
<organism evidence="2 3">
    <name type="scientific">Muribaculum intestinale</name>
    <dbReference type="NCBI Taxonomy" id="1796646"/>
    <lineage>
        <taxon>Bacteria</taxon>
        <taxon>Pseudomonadati</taxon>
        <taxon>Bacteroidota</taxon>
        <taxon>Bacteroidia</taxon>
        <taxon>Bacteroidales</taxon>
        <taxon>Muribaculaceae</taxon>
        <taxon>Muribaculum</taxon>
    </lineage>
</organism>
<dbReference type="Proteomes" id="UP000186351">
    <property type="component" value="Chromosome"/>
</dbReference>
<evidence type="ECO:0000259" key="1">
    <source>
        <dbReference type="Pfam" id="PF14491"/>
    </source>
</evidence>
<feature type="domain" description="DUF4435" evidence="1">
    <location>
        <begin position="270"/>
        <end position="498"/>
    </location>
</feature>
<dbReference type="OrthoDB" id="9815944at2"/>
<proteinExistence type="predicted"/>
<reference evidence="3" key="1">
    <citation type="submission" date="2016-04" db="EMBL/GenBank/DDBJ databases">
        <title>Complete Genome Sequences of Twelve Strains of a Stable Defined Moderately Diverse Mouse Microbiota 2 (sDMDMm2).</title>
        <authorList>
            <person name="Uchimura Y."/>
            <person name="Wyss M."/>
            <person name="Brugiroux S."/>
            <person name="Limenitakis J.P."/>
            <person name="Stecher B."/>
            <person name="McCoy K.D."/>
            <person name="Macpherson A.J."/>
        </authorList>
    </citation>
    <scope>NUCLEOTIDE SEQUENCE [LARGE SCALE GENOMIC DNA]</scope>
    <source>
        <strain evidence="3">YL27</strain>
    </source>
</reference>
<accession>A0A1Z2XFS1</accession>
<evidence type="ECO:0000313" key="2">
    <source>
        <dbReference type="EMBL" id="ANU64611.1"/>
    </source>
</evidence>
<dbReference type="SUPFAM" id="SSF52540">
    <property type="entry name" value="P-loop containing nucleoside triphosphate hydrolases"/>
    <property type="match status" value="1"/>
</dbReference>